<evidence type="ECO:0000313" key="1">
    <source>
        <dbReference type="EMBL" id="SEG48554.1"/>
    </source>
</evidence>
<reference evidence="2" key="1">
    <citation type="submission" date="2016-10" db="EMBL/GenBank/DDBJ databases">
        <authorList>
            <person name="Varghese N."/>
            <person name="Submissions S."/>
        </authorList>
    </citation>
    <scope>NUCLEOTIDE SEQUENCE [LARGE SCALE GENOMIC DNA]</scope>
    <source>
        <strain evidence="2">DSM 17298</strain>
    </source>
</reference>
<dbReference type="EMBL" id="FNVR01000046">
    <property type="protein sequence ID" value="SEG48554.1"/>
    <property type="molecule type" value="Genomic_DNA"/>
</dbReference>
<gene>
    <name evidence="1" type="ORF">SAMN03080598_04167</name>
</gene>
<evidence type="ECO:0008006" key="3">
    <source>
        <dbReference type="Google" id="ProtNLM"/>
    </source>
</evidence>
<organism evidence="1 2">
    <name type="scientific">Algoriphagus boritolerans DSM 17298 = JCM 18970</name>
    <dbReference type="NCBI Taxonomy" id="1120964"/>
    <lineage>
        <taxon>Bacteria</taxon>
        <taxon>Pseudomonadati</taxon>
        <taxon>Bacteroidota</taxon>
        <taxon>Cytophagia</taxon>
        <taxon>Cytophagales</taxon>
        <taxon>Cyclobacteriaceae</taxon>
        <taxon>Algoriphagus</taxon>
    </lineage>
</organism>
<sequence length="276" mass="31558">MKKALLILLTLTGLVRGTLSQELFTSDENLNFHSESEKVLWQTGKKDPFLLFRAVQADHSELDGIWTDLVSELDLKASKKKNDYKFLRAVFEKTHQHLLKKYEQHATFNSMLKEGRYDCVSGSAALGLLLERYGYSFDIVETDYHVFIVVHLGLQKAILESTLPIGGLITTPSEVEKYLDSYKPAEFAQPKSFNQRLAGHEIDYSDNSIFRKVDLKQLAGLQYYNDAIVYFNSQAFGQAVDQLSKAYLLYPSDRILGLRELSIELAYKTFGYELKK</sequence>
<keyword evidence="2" id="KW-1185">Reference proteome</keyword>
<protein>
    <recommendedName>
        <fullName evidence="3">Transglutaminase-like superfamily protein</fullName>
    </recommendedName>
</protein>
<dbReference type="OrthoDB" id="1418365at2"/>
<dbReference type="Proteomes" id="UP000236736">
    <property type="component" value="Unassembled WGS sequence"/>
</dbReference>
<dbReference type="RefSeq" id="WP_146064466.1">
    <property type="nucleotide sequence ID" value="NZ_FNVR01000046.1"/>
</dbReference>
<accession>A0A1H6AK59</accession>
<evidence type="ECO:0000313" key="2">
    <source>
        <dbReference type="Proteomes" id="UP000236736"/>
    </source>
</evidence>
<proteinExistence type="predicted"/>
<name>A0A1H6AK59_9BACT</name>
<dbReference type="AlphaFoldDB" id="A0A1H6AK59"/>
<dbReference type="STRING" id="1120964.GCA_001313265_07444"/>